<accession>A0A0R1XE61</accession>
<evidence type="ECO:0000313" key="19">
    <source>
        <dbReference type="Proteomes" id="UP000050949"/>
    </source>
</evidence>
<organism evidence="18 19">
    <name type="scientific">Schleiferilactobacillus harbinensis DSM 16991</name>
    <dbReference type="NCBI Taxonomy" id="1122147"/>
    <lineage>
        <taxon>Bacteria</taxon>
        <taxon>Bacillati</taxon>
        <taxon>Bacillota</taxon>
        <taxon>Bacilli</taxon>
        <taxon>Lactobacillales</taxon>
        <taxon>Lactobacillaceae</taxon>
        <taxon>Schleiferilactobacillus</taxon>
    </lineage>
</organism>
<dbReference type="PATRIC" id="fig|1122147.4.peg.1980"/>
<keyword evidence="8 17" id="KW-0472">Membrane</keyword>
<dbReference type="PROSITE" id="PS00428">
    <property type="entry name" value="FTSW_RODA_SPOVE"/>
    <property type="match status" value="1"/>
</dbReference>
<evidence type="ECO:0000256" key="15">
    <source>
        <dbReference type="ARBA" id="ARBA00049902"/>
    </source>
</evidence>
<keyword evidence="2" id="KW-0328">Glycosyltransferase</keyword>
<keyword evidence="5" id="KW-0133">Cell shape</keyword>
<comment type="catalytic activity">
    <reaction evidence="15">
        <text>[GlcNAc-(1-&gt;4)-Mur2Ac(oyl-L-Ala-gamma-D-Glu-L-Lys-D-Ala-D-Ala)](n)-di-trans,octa-cis-undecaprenyl diphosphate + beta-D-GlcNAc-(1-&gt;4)-Mur2Ac(oyl-L-Ala-gamma-D-Glu-L-Lys-D-Ala-D-Ala)-di-trans,octa-cis-undecaprenyl diphosphate = [GlcNAc-(1-&gt;4)-Mur2Ac(oyl-L-Ala-gamma-D-Glu-L-Lys-D-Ala-D-Ala)](n+1)-di-trans,octa-cis-undecaprenyl diphosphate + di-trans,octa-cis-undecaprenyl diphosphate + H(+)</text>
        <dbReference type="Rhea" id="RHEA:23708"/>
        <dbReference type="Rhea" id="RHEA-COMP:9602"/>
        <dbReference type="Rhea" id="RHEA-COMP:9603"/>
        <dbReference type="ChEBI" id="CHEBI:15378"/>
        <dbReference type="ChEBI" id="CHEBI:58405"/>
        <dbReference type="ChEBI" id="CHEBI:60033"/>
        <dbReference type="ChEBI" id="CHEBI:78435"/>
        <dbReference type="EC" id="2.4.99.28"/>
    </reaction>
</comment>
<evidence type="ECO:0000256" key="13">
    <source>
        <dbReference type="ARBA" id="ARBA00041418"/>
    </source>
</evidence>
<proteinExistence type="inferred from homology"/>
<comment type="subcellular location">
    <subcellularLocation>
        <location evidence="1">Membrane</location>
        <topology evidence="1">Multi-pass membrane protein</topology>
    </subcellularLocation>
</comment>
<feature type="transmembrane region" description="Helical" evidence="17">
    <location>
        <begin position="303"/>
        <end position="324"/>
    </location>
</feature>
<evidence type="ECO:0000313" key="18">
    <source>
        <dbReference type="EMBL" id="KRM28447.1"/>
    </source>
</evidence>
<feature type="transmembrane region" description="Helical" evidence="17">
    <location>
        <begin position="20"/>
        <end position="42"/>
    </location>
</feature>
<comment type="function">
    <text evidence="16">Peptidoglycan polymerase that is essential for cell division.</text>
</comment>
<reference evidence="18 19" key="1">
    <citation type="journal article" date="2015" name="Genome Announc.">
        <title>Expanding the biotechnology potential of lactobacilli through comparative genomics of 213 strains and associated genera.</title>
        <authorList>
            <person name="Sun Z."/>
            <person name="Harris H.M."/>
            <person name="McCann A."/>
            <person name="Guo C."/>
            <person name="Argimon S."/>
            <person name="Zhang W."/>
            <person name="Yang X."/>
            <person name="Jeffery I.B."/>
            <person name="Cooney J.C."/>
            <person name="Kagawa T.F."/>
            <person name="Liu W."/>
            <person name="Song Y."/>
            <person name="Salvetti E."/>
            <person name="Wrobel A."/>
            <person name="Rasinkangas P."/>
            <person name="Parkhill J."/>
            <person name="Rea M.C."/>
            <person name="O'Sullivan O."/>
            <person name="Ritari J."/>
            <person name="Douillard F.P."/>
            <person name="Paul Ross R."/>
            <person name="Yang R."/>
            <person name="Briner A.E."/>
            <person name="Felis G.E."/>
            <person name="de Vos W.M."/>
            <person name="Barrangou R."/>
            <person name="Klaenhammer T.R."/>
            <person name="Caufield P.W."/>
            <person name="Cui Y."/>
            <person name="Zhang H."/>
            <person name="O'Toole P.W."/>
        </authorList>
    </citation>
    <scope>NUCLEOTIDE SEQUENCE [LARGE SCALE GENOMIC DNA]</scope>
    <source>
        <strain evidence="18 19">DSM 16991</strain>
    </source>
</reference>
<dbReference type="PANTHER" id="PTHR30474:SF2">
    <property type="entry name" value="PEPTIDOGLYCAN GLYCOSYLTRANSFERASE FTSW-RELATED"/>
    <property type="match status" value="1"/>
</dbReference>
<evidence type="ECO:0000256" key="9">
    <source>
        <dbReference type="ARBA" id="ARBA00032370"/>
    </source>
</evidence>
<dbReference type="GO" id="GO:0008360">
    <property type="term" value="P:regulation of cell shape"/>
    <property type="evidence" value="ECO:0007669"/>
    <property type="project" value="UniProtKB-KW"/>
</dbReference>
<dbReference type="Pfam" id="PF01098">
    <property type="entry name" value="FTSW_RODA_SPOVE"/>
    <property type="match status" value="1"/>
</dbReference>
<dbReference type="EMBL" id="AZFW01000032">
    <property type="protein sequence ID" value="KRM28447.1"/>
    <property type="molecule type" value="Genomic_DNA"/>
</dbReference>
<dbReference type="InterPro" id="IPR018365">
    <property type="entry name" value="Cell_cycle_FtsW-rel_CS"/>
</dbReference>
<evidence type="ECO:0000256" key="4">
    <source>
        <dbReference type="ARBA" id="ARBA00022692"/>
    </source>
</evidence>
<dbReference type="GO" id="GO:0032153">
    <property type="term" value="C:cell division site"/>
    <property type="evidence" value="ECO:0007669"/>
    <property type="project" value="TreeGrafter"/>
</dbReference>
<dbReference type="eggNOG" id="COG0772">
    <property type="taxonomic scope" value="Bacteria"/>
</dbReference>
<feature type="transmembrane region" description="Helical" evidence="17">
    <location>
        <begin position="186"/>
        <end position="203"/>
    </location>
</feature>
<feature type="transmembrane region" description="Helical" evidence="17">
    <location>
        <begin position="91"/>
        <end position="109"/>
    </location>
</feature>
<keyword evidence="18" id="KW-0132">Cell division</keyword>
<evidence type="ECO:0000256" key="1">
    <source>
        <dbReference type="ARBA" id="ARBA00004141"/>
    </source>
</evidence>
<evidence type="ECO:0000256" key="2">
    <source>
        <dbReference type="ARBA" id="ARBA00022676"/>
    </source>
</evidence>
<dbReference type="AlphaFoldDB" id="A0A0R1XE61"/>
<feature type="transmembrane region" description="Helical" evidence="17">
    <location>
        <begin position="129"/>
        <end position="148"/>
    </location>
</feature>
<dbReference type="Proteomes" id="UP000050949">
    <property type="component" value="Unassembled WGS sequence"/>
</dbReference>
<protein>
    <recommendedName>
        <fullName evidence="12">Probable peptidoglycan glycosyltransferase FtsW</fullName>
        <ecNumber evidence="14">2.4.99.28</ecNumber>
    </recommendedName>
    <alternativeName>
        <fullName evidence="13">Cell division protein FtsW</fullName>
    </alternativeName>
    <alternativeName>
        <fullName evidence="10">Cell wall polymerase</fullName>
    </alternativeName>
    <alternativeName>
        <fullName evidence="9">Peptidoglycan polymerase</fullName>
    </alternativeName>
</protein>
<feature type="transmembrane region" description="Helical" evidence="17">
    <location>
        <begin position="210"/>
        <end position="229"/>
    </location>
</feature>
<evidence type="ECO:0000256" key="10">
    <source>
        <dbReference type="ARBA" id="ARBA00033270"/>
    </source>
</evidence>
<evidence type="ECO:0000256" key="3">
    <source>
        <dbReference type="ARBA" id="ARBA00022679"/>
    </source>
</evidence>
<name>A0A0R1XE61_9LACO</name>
<keyword evidence="6" id="KW-0573">Peptidoglycan synthesis</keyword>
<keyword evidence="3" id="KW-0808">Transferase</keyword>
<evidence type="ECO:0000256" key="16">
    <source>
        <dbReference type="ARBA" id="ARBA00049966"/>
    </source>
</evidence>
<dbReference type="GO" id="GO:0005886">
    <property type="term" value="C:plasma membrane"/>
    <property type="evidence" value="ECO:0007669"/>
    <property type="project" value="TreeGrafter"/>
</dbReference>
<dbReference type="GO" id="GO:0009252">
    <property type="term" value="P:peptidoglycan biosynthetic process"/>
    <property type="evidence" value="ECO:0007669"/>
    <property type="project" value="UniProtKB-KW"/>
</dbReference>
<comment type="caution">
    <text evidence="18">The sequence shown here is derived from an EMBL/GenBank/DDBJ whole genome shotgun (WGS) entry which is preliminary data.</text>
</comment>
<keyword evidence="18" id="KW-0131">Cell cycle</keyword>
<dbReference type="GO" id="GO:0051301">
    <property type="term" value="P:cell division"/>
    <property type="evidence" value="ECO:0007669"/>
    <property type="project" value="UniProtKB-KW"/>
</dbReference>
<keyword evidence="4 17" id="KW-0812">Transmembrane</keyword>
<dbReference type="PANTHER" id="PTHR30474">
    <property type="entry name" value="CELL CYCLE PROTEIN"/>
    <property type="match status" value="1"/>
</dbReference>
<evidence type="ECO:0000256" key="17">
    <source>
        <dbReference type="SAM" id="Phobius"/>
    </source>
</evidence>
<evidence type="ECO:0000256" key="14">
    <source>
        <dbReference type="ARBA" id="ARBA00044770"/>
    </source>
</evidence>
<evidence type="ECO:0000256" key="11">
    <source>
        <dbReference type="ARBA" id="ARBA00038053"/>
    </source>
</evidence>
<dbReference type="GO" id="GO:0015648">
    <property type="term" value="F:lipid-linked peptidoglycan transporter activity"/>
    <property type="evidence" value="ECO:0007669"/>
    <property type="project" value="TreeGrafter"/>
</dbReference>
<feature type="transmembrane region" description="Helical" evidence="17">
    <location>
        <begin position="160"/>
        <end position="180"/>
    </location>
</feature>
<evidence type="ECO:0000256" key="5">
    <source>
        <dbReference type="ARBA" id="ARBA00022960"/>
    </source>
</evidence>
<dbReference type="InterPro" id="IPR001182">
    <property type="entry name" value="FtsW/RodA"/>
</dbReference>
<evidence type="ECO:0000256" key="7">
    <source>
        <dbReference type="ARBA" id="ARBA00022989"/>
    </source>
</evidence>
<feature type="transmembrane region" description="Helical" evidence="17">
    <location>
        <begin position="62"/>
        <end position="84"/>
    </location>
</feature>
<dbReference type="GO" id="GO:0008955">
    <property type="term" value="F:peptidoglycan glycosyltransferase activity"/>
    <property type="evidence" value="ECO:0007669"/>
    <property type="project" value="UniProtKB-EC"/>
</dbReference>
<comment type="similarity">
    <text evidence="11">Belongs to the SEDS family. FtsW subfamily.</text>
</comment>
<evidence type="ECO:0000256" key="8">
    <source>
        <dbReference type="ARBA" id="ARBA00023136"/>
    </source>
</evidence>
<evidence type="ECO:0000256" key="12">
    <source>
        <dbReference type="ARBA" id="ARBA00041185"/>
    </source>
</evidence>
<evidence type="ECO:0000256" key="6">
    <source>
        <dbReference type="ARBA" id="ARBA00022984"/>
    </source>
</evidence>
<feature type="transmembrane region" description="Helical" evidence="17">
    <location>
        <begin position="369"/>
        <end position="390"/>
    </location>
</feature>
<feature type="transmembrane region" description="Helical" evidence="17">
    <location>
        <begin position="336"/>
        <end position="357"/>
    </location>
</feature>
<gene>
    <name evidence="18" type="ORF">FC91_GL001911</name>
</gene>
<sequence length="412" mass="45281">MDLFNFSERVAWMRKRLAHIDYFILIPYLVLLGIGIVMVYSASSDIMAAAGKSPTAYLNRQTIFVIGGLFAAALGFILPLRLFASGRFVRLAVGVTMAMLFGLLVMGYFRPDLKVNGAMAWFDVGFFNVQPVEIAKLVLVLYLARILSRREEKLTRFHEAVRQIIAPMIVAGLMAMFVLLEPDTGGMAILLFLTLLMIAASGIKWSYGALIMGGVVGFSIGGLQIMRSIDLPWLKQSYQIKRLLAFFHPFKLENSVGRQLVNSYYAISNGGWFGVGIGNSIQKKGYLPEPYTDFIMSVITEELGIIGAIVVLGILFFLIGRIVLVGIRAQSAYRSLVCYGIGAWLFVQTLFNVGGMSGLLPITGVTLPFISYGGSSMLMLSAAIGLAMNVSCVEQVERERQQERGRTSAQAK</sequence>
<keyword evidence="7 17" id="KW-1133">Transmembrane helix</keyword>
<dbReference type="EC" id="2.4.99.28" evidence="14"/>